<evidence type="ECO:0000313" key="2">
    <source>
        <dbReference type="Proteomes" id="UP000828048"/>
    </source>
</evidence>
<dbReference type="Proteomes" id="UP000828048">
    <property type="component" value="Chromosome 10"/>
</dbReference>
<protein>
    <submittedName>
        <fullName evidence="1">Uncharacterized protein</fullName>
    </submittedName>
</protein>
<accession>A0ACB7XKS1</accession>
<proteinExistence type="predicted"/>
<comment type="caution">
    <text evidence="1">The sequence shown here is derived from an EMBL/GenBank/DDBJ whole genome shotgun (WGS) entry which is preliminary data.</text>
</comment>
<evidence type="ECO:0000313" key="1">
    <source>
        <dbReference type="EMBL" id="KAH7841371.1"/>
    </source>
</evidence>
<sequence>MTTRSLLLFLADALLLRSSLHQKDNGSEHSLLLGDRIMNGEARWGNLTPQFGEISFIDGYWDWLEGLLAQNKDMLTAAKIYYVVFASLFTYDRNTNLIRSFCELWCPSTNSLHVPAGDVSISLWDIRVIGGLSINGTFYDEVVPSAKELAGFDKKDVPLLPSSCKYLFLAYHKIYCASGTLNVTTQDWVKFWFKNPSCYKKPPLRVQKKRSCEPRTSNNPTGFIGAPKPRSKDGEKVFDDLGIEKNVREETNLAAFLSCWLCMFVLPNKEAGQIRPGVFKVASMMSRGDRFSLAVPDLVSIYHGLREITSSPCPSKYGAAFPIHYLYGWLGQYYNSYFLPSSLKSNCGTRMVRLAGEKKVKHFTAQVASDLLKRTTPSTLSGLALSKQKQIDIRDHGIQSDSWSNYLISLRSSYLTLRRGSEHIIEP</sequence>
<organism evidence="1 2">
    <name type="scientific">Vaccinium darrowii</name>
    <dbReference type="NCBI Taxonomy" id="229202"/>
    <lineage>
        <taxon>Eukaryota</taxon>
        <taxon>Viridiplantae</taxon>
        <taxon>Streptophyta</taxon>
        <taxon>Embryophyta</taxon>
        <taxon>Tracheophyta</taxon>
        <taxon>Spermatophyta</taxon>
        <taxon>Magnoliopsida</taxon>
        <taxon>eudicotyledons</taxon>
        <taxon>Gunneridae</taxon>
        <taxon>Pentapetalae</taxon>
        <taxon>asterids</taxon>
        <taxon>Ericales</taxon>
        <taxon>Ericaceae</taxon>
        <taxon>Vaccinioideae</taxon>
        <taxon>Vaccinieae</taxon>
        <taxon>Vaccinium</taxon>
    </lineage>
</organism>
<keyword evidence="2" id="KW-1185">Reference proteome</keyword>
<gene>
    <name evidence="1" type="ORF">Vadar_029026</name>
</gene>
<dbReference type="EMBL" id="CM037160">
    <property type="protein sequence ID" value="KAH7841371.1"/>
    <property type="molecule type" value="Genomic_DNA"/>
</dbReference>
<name>A0ACB7XKS1_9ERIC</name>
<reference evidence="1 2" key="1">
    <citation type="journal article" date="2021" name="Hortic Res">
        <title>High-quality reference genome and annotation aids understanding of berry development for evergreen blueberry (Vaccinium darrowii).</title>
        <authorList>
            <person name="Yu J."/>
            <person name="Hulse-Kemp A.M."/>
            <person name="Babiker E."/>
            <person name="Staton M."/>
        </authorList>
    </citation>
    <scope>NUCLEOTIDE SEQUENCE [LARGE SCALE GENOMIC DNA]</scope>
    <source>
        <strain evidence="2">cv. NJ 8807/NJ 8810</strain>
        <tissue evidence="1">Young leaf</tissue>
    </source>
</reference>